<evidence type="ECO:0000313" key="2">
    <source>
        <dbReference type="Proteomes" id="UP000015105"/>
    </source>
</evidence>
<dbReference type="Proteomes" id="UP000015105">
    <property type="component" value="Chromosome 2D"/>
</dbReference>
<reference evidence="1" key="3">
    <citation type="journal article" date="2017" name="Nature">
        <title>Genome sequence of the progenitor of the wheat D genome Aegilops tauschii.</title>
        <authorList>
            <person name="Luo M.C."/>
            <person name="Gu Y.Q."/>
            <person name="Puiu D."/>
            <person name="Wang H."/>
            <person name="Twardziok S.O."/>
            <person name="Deal K.R."/>
            <person name="Huo N."/>
            <person name="Zhu T."/>
            <person name="Wang L."/>
            <person name="Wang Y."/>
            <person name="McGuire P.E."/>
            <person name="Liu S."/>
            <person name="Long H."/>
            <person name="Ramasamy R.K."/>
            <person name="Rodriguez J.C."/>
            <person name="Van S.L."/>
            <person name="Yuan L."/>
            <person name="Wang Z."/>
            <person name="Xia Z."/>
            <person name="Xiao L."/>
            <person name="Anderson O.D."/>
            <person name="Ouyang S."/>
            <person name="Liang Y."/>
            <person name="Zimin A.V."/>
            <person name="Pertea G."/>
            <person name="Qi P."/>
            <person name="Bennetzen J.L."/>
            <person name="Dai X."/>
            <person name="Dawson M.W."/>
            <person name="Muller H.G."/>
            <person name="Kugler K."/>
            <person name="Rivarola-Duarte L."/>
            <person name="Spannagl M."/>
            <person name="Mayer K.F.X."/>
            <person name="Lu F.H."/>
            <person name="Bevan M.W."/>
            <person name="Leroy P."/>
            <person name="Li P."/>
            <person name="You F.M."/>
            <person name="Sun Q."/>
            <person name="Liu Z."/>
            <person name="Lyons E."/>
            <person name="Wicker T."/>
            <person name="Salzberg S.L."/>
            <person name="Devos K.M."/>
            <person name="Dvorak J."/>
        </authorList>
    </citation>
    <scope>NUCLEOTIDE SEQUENCE [LARGE SCALE GENOMIC DNA]</scope>
    <source>
        <strain evidence="1">cv. AL8/78</strain>
    </source>
</reference>
<dbReference type="AlphaFoldDB" id="A0A453AUJ0"/>
<dbReference type="EnsemblPlants" id="AET2Gv20264500.1">
    <property type="protein sequence ID" value="AET2Gv20264500.1"/>
    <property type="gene ID" value="AET2Gv20264500"/>
</dbReference>
<reference evidence="2" key="2">
    <citation type="journal article" date="2017" name="Nat. Plants">
        <title>The Aegilops tauschii genome reveals multiple impacts of transposons.</title>
        <authorList>
            <person name="Zhao G."/>
            <person name="Zou C."/>
            <person name="Li K."/>
            <person name="Wang K."/>
            <person name="Li T."/>
            <person name="Gao L."/>
            <person name="Zhang X."/>
            <person name="Wang H."/>
            <person name="Yang Z."/>
            <person name="Liu X."/>
            <person name="Jiang W."/>
            <person name="Mao L."/>
            <person name="Kong X."/>
            <person name="Jiao Y."/>
            <person name="Jia J."/>
        </authorList>
    </citation>
    <scope>NUCLEOTIDE SEQUENCE [LARGE SCALE GENOMIC DNA]</scope>
    <source>
        <strain evidence="2">cv. AL8/78</strain>
    </source>
</reference>
<evidence type="ECO:0000313" key="1">
    <source>
        <dbReference type="EnsemblPlants" id="AET2Gv20264500.1"/>
    </source>
</evidence>
<sequence>MIYVCFCDKDDEDKQTLVMLQYPYEEMVCCHGSYKMHLKVVWRPILTSPLRDDFEKRWRSVPMRSFMIP</sequence>
<accession>A0A453AUJ0</accession>
<protein>
    <submittedName>
        <fullName evidence="1">Uncharacterized protein</fullName>
    </submittedName>
</protein>
<proteinExistence type="predicted"/>
<keyword evidence="2" id="KW-1185">Reference proteome</keyword>
<reference evidence="1" key="4">
    <citation type="submission" date="2019-03" db="UniProtKB">
        <authorList>
            <consortium name="EnsemblPlants"/>
        </authorList>
    </citation>
    <scope>IDENTIFICATION</scope>
</reference>
<name>A0A453AUJ0_AEGTS</name>
<organism evidence="1 2">
    <name type="scientific">Aegilops tauschii subsp. strangulata</name>
    <name type="common">Goatgrass</name>
    <dbReference type="NCBI Taxonomy" id="200361"/>
    <lineage>
        <taxon>Eukaryota</taxon>
        <taxon>Viridiplantae</taxon>
        <taxon>Streptophyta</taxon>
        <taxon>Embryophyta</taxon>
        <taxon>Tracheophyta</taxon>
        <taxon>Spermatophyta</taxon>
        <taxon>Magnoliopsida</taxon>
        <taxon>Liliopsida</taxon>
        <taxon>Poales</taxon>
        <taxon>Poaceae</taxon>
        <taxon>BOP clade</taxon>
        <taxon>Pooideae</taxon>
        <taxon>Triticodae</taxon>
        <taxon>Triticeae</taxon>
        <taxon>Triticinae</taxon>
        <taxon>Aegilops</taxon>
    </lineage>
</organism>
<reference evidence="1" key="5">
    <citation type="journal article" date="2021" name="G3 (Bethesda)">
        <title>Aegilops tauschii genome assembly Aet v5.0 features greater sequence contiguity and improved annotation.</title>
        <authorList>
            <person name="Wang L."/>
            <person name="Zhu T."/>
            <person name="Rodriguez J.C."/>
            <person name="Deal K.R."/>
            <person name="Dubcovsky J."/>
            <person name="McGuire P.E."/>
            <person name="Lux T."/>
            <person name="Spannagl M."/>
            <person name="Mayer K.F.X."/>
            <person name="Baldrich P."/>
            <person name="Meyers B.C."/>
            <person name="Huo N."/>
            <person name="Gu Y.Q."/>
            <person name="Zhou H."/>
            <person name="Devos K.M."/>
            <person name="Bennetzen J.L."/>
            <person name="Unver T."/>
            <person name="Budak H."/>
            <person name="Gulick P.J."/>
            <person name="Galiba G."/>
            <person name="Kalapos B."/>
            <person name="Nelson D.R."/>
            <person name="Li P."/>
            <person name="You F.M."/>
            <person name="Luo M.C."/>
            <person name="Dvorak J."/>
        </authorList>
    </citation>
    <scope>NUCLEOTIDE SEQUENCE [LARGE SCALE GENOMIC DNA]</scope>
    <source>
        <strain evidence="1">cv. AL8/78</strain>
    </source>
</reference>
<reference evidence="2" key="1">
    <citation type="journal article" date="2014" name="Science">
        <title>Ancient hybridizations among the ancestral genomes of bread wheat.</title>
        <authorList>
            <consortium name="International Wheat Genome Sequencing Consortium,"/>
            <person name="Marcussen T."/>
            <person name="Sandve S.R."/>
            <person name="Heier L."/>
            <person name="Spannagl M."/>
            <person name="Pfeifer M."/>
            <person name="Jakobsen K.S."/>
            <person name="Wulff B.B."/>
            <person name="Steuernagel B."/>
            <person name="Mayer K.F."/>
            <person name="Olsen O.A."/>
        </authorList>
    </citation>
    <scope>NUCLEOTIDE SEQUENCE [LARGE SCALE GENOMIC DNA]</scope>
    <source>
        <strain evidence="2">cv. AL8/78</strain>
    </source>
</reference>
<dbReference type="Gramene" id="AET2Gv20264500.1">
    <property type="protein sequence ID" value="AET2Gv20264500.1"/>
    <property type="gene ID" value="AET2Gv20264500"/>
</dbReference>